<evidence type="ECO:0000256" key="2">
    <source>
        <dbReference type="RuleBase" id="RU000363"/>
    </source>
</evidence>
<evidence type="ECO:0000256" key="1">
    <source>
        <dbReference type="ARBA" id="ARBA00023002"/>
    </source>
</evidence>
<dbReference type="AlphaFoldDB" id="A0A1S8CRB9"/>
<keyword evidence="4" id="KW-1185">Reference proteome</keyword>
<dbReference type="STRING" id="1907941.BKE30_14205"/>
<sequence length="300" mass="32698">MKKIALITGANSGIGLATALDLARTGVTVCLACRNMAKAEEARQQILQAVPTATVELYQLDLASFDSIHAMVDAFKQNHKCLDVLINNAGTVALKQQFTQDGFEMQFGVNYLGPFLLTHLLLPLLEAAVPVSGEARIIHVASIAHMLGQLNQASFRGETPYSSVGAYAQSKLGNLMFNFALARRLPKGVTTQAFHPGGVDSEIWRDLPRLVYLLLRLFLISPERAGIMAVDLAVGSAHKGETGGYYSVQWPRPISRIARDLNKQNWLYDKSCELAGITGLNAVVHQKEKPLLATSTDVHF</sequence>
<gene>
    <name evidence="3" type="ORF">BKE30_14205</name>
</gene>
<accession>A0A1S8CRB9</accession>
<protein>
    <recommendedName>
        <fullName evidence="5">SDR family NAD(P)-dependent oxidoreductase</fullName>
    </recommendedName>
</protein>
<dbReference type="PRINTS" id="PR00080">
    <property type="entry name" value="SDRFAMILY"/>
</dbReference>
<dbReference type="EMBL" id="MLCN01000048">
    <property type="protein sequence ID" value="ONG37618.1"/>
    <property type="molecule type" value="Genomic_DNA"/>
</dbReference>
<dbReference type="InterPro" id="IPR002347">
    <property type="entry name" value="SDR_fam"/>
</dbReference>
<dbReference type="Pfam" id="PF00106">
    <property type="entry name" value="adh_short"/>
    <property type="match status" value="1"/>
</dbReference>
<dbReference type="PRINTS" id="PR00081">
    <property type="entry name" value="GDHRDH"/>
</dbReference>
<comment type="caution">
    <text evidence="3">The sequence shown here is derived from an EMBL/GenBank/DDBJ whole genome shotgun (WGS) entry which is preliminary data.</text>
</comment>
<proteinExistence type="inferred from homology"/>
<dbReference type="Gene3D" id="3.40.50.720">
    <property type="entry name" value="NAD(P)-binding Rossmann-like Domain"/>
    <property type="match status" value="1"/>
</dbReference>
<keyword evidence="1" id="KW-0560">Oxidoreductase</keyword>
<evidence type="ECO:0008006" key="5">
    <source>
        <dbReference type="Google" id="ProtNLM"/>
    </source>
</evidence>
<dbReference type="Proteomes" id="UP000192132">
    <property type="component" value="Unassembled WGS sequence"/>
</dbReference>
<evidence type="ECO:0000313" key="3">
    <source>
        <dbReference type="EMBL" id="ONG37618.1"/>
    </source>
</evidence>
<name>A0A1S8CRB9_9GAMM</name>
<comment type="similarity">
    <text evidence="2">Belongs to the short-chain dehydrogenases/reductases (SDR) family.</text>
</comment>
<dbReference type="SUPFAM" id="SSF51735">
    <property type="entry name" value="NAD(P)-binding Rossmann-fold domains"/>
    <property type="match status" value="1"/>
</dbReference>
<organism evidence="3 4">
    <name type="scientific">Alkanindiges hydrocarboniclasticus</name>
    <dbReference type="NCBI Taxonomy" id="1907941"/>
    <lineage>
        <taxon>Bacteria</taxon>
        <taxon>Pseudomonadati</taxon>
        <taxon>Pseudomonadota</taxon>
        <taxon>Gammaproteobacteria</taxon>
        <taxon>Moraxellales</taxon>
        <taxon>Moraxellaceae</taxon>
        <taxon>Alkanindiges</taxon>
    </lineage>
</organism>
<reference evidence="3 4" key="1">
    <citation type="submission" date="2016-10" db="EMBL/GenBank/DDBJ databases">
        <title>Draft Genome sequence of Alkanindiges sp. strain H1.</title>
        <authorList>
            <person name="Subhash Y."/>
            <person name="Lee S."/>
        </authorList>
    </citation>
    <scope>NUCLEOTIDE SEQUENCE [LARGE SCALE GENOMIC DNA]</scope>
    <source>
        <strain evidence="3 4">H1</strain>
    </source>
</reference>
<dbReference type="InterPro" id="IPR036291">
    <property type="entry name" value="NAD(P)-bd_dom_sf"/>
</dbReference>
<dbReference type="GO" id="GO:0016491">
    <property type="term" value="F:oxidoreductase activity"/>
    <property type="evidence" value="ECO:0007669"/>
    <property type="project" value="UniProtKB-KW"/>
</dbReference>
<dbReference type="PANTHER" id="PTHR43157:SF31">
    <property type="entry name" value="PHOSPHATIDYLINOSITOL-GLYCAN BIOSYNTHESIS CLASS F PROTEIN"/>
    <property type="match status" value="1"/>
</dbReference>
<evidence type="ECO:0000313" key="4">
    <source>
        <dbReference type="Proteomes" id="UP000192132"/>
    </source>
</evidence>
<dbReference type="PANTHER" id="PTHR43157">
    <property type="entry name" value="PHOSPHATIDYLINOSITOL-GLYCAN BIOSYNTHESIS CLASS F PROTEIN-RELATED"/>
    <property type="match status" value="1"/>
</dbReference>